<protein>
    <submittedName>
        <fullName evidence="2">Dehydrogenase (Flavoprotein)</fullName>
    </submittedName>
</protein>
<name>A0A1I2ECH0_9FIRM</name>
<dbReference type="Pfam" id="PF01494">
    <property type="entry name" value="FAD_binding_3"/>
    <property type="match status" value="1"/>
</dbReference>
<feature type="domain" description="FAD-binding" evidence="1">
    <location>
        <begin position="4"/>
        <end position="183"/>
    </location>
</feature>
<dbReference type="InterPro" id="IPR002938">
    <property type="entry name" value="FAD-bd"/>
</dbReference>
<dbReference type="SUPFAM" id="SSF51905">
    <property type="entry name" value="FAD/NAD(P)-binding domain"/>
    <property type="match status" value="1"/>
</dbReference>
<dbReference type="RefSeq" id="WP_093914381.1">
    <property type="nucleotide sequence ID" value="NZ_FONL01000033.1"/>
</dbReference>
<evidence type="ECO:0000313" key="3">
    <source>
        <dbReference type="Proteomes" id="UP000198896"/>
    </source>
</evidence>
<organism evidence="2 3">
    <name type="scientific">Succiniclasticum ruminis DSM 9236</name>
    <dbReference type="NCBI Taxonomy" id="1123323"/>
    <lineage>
        <taxon>Bacteria</taxon>
        <taxon>Bacillati</taxon>
        <taxon>Bacillota</taxon>
        <taxon>Negativicutes</taxon>
        <taxon>Acidaminococcales</taxon>
        <taxon>Acidaminococcaceae</taxon>
        <taxon>Succiniclasticum</taxon>
    </lineage>
</organism>
<dbReference type="InterPro" id="IPR036188">
    <property type="entry name" value="FAD/NAD-bd_sf"/>
</dbReference>
<sequence>MKKDIVIVGAGPAGLMAALKLAERGITPTVIEMKNNMDKLNRACSMQFIIDDEYEADILKIKGQKLVFTKCGLEVPYTGKLIPLYNKYYHSPKDHIIRFTRNDGKDPFSYKFDKQFLLKSLFDACAAMGVEFMMGTLVLVGKDKGDGVELTLRQKGKKFALTCDKLIIAEGVNASVCGKFGLNKQRLGQAGDQVLDMGMAYSMKYLMEGITGVENNSWNLYYGNAYHSRTACIIGPSLEGDGIFEVTITGSPGLMPTKIFEEFTTASPMAKHFKNAKLIKKNGCGLKPFMAMKEPCRGNVMAIGDCAAMVEVETQGGLLCGYRAAKAVAEEREGKDGFAAYTKWWQDSFEFNSDDYMEVSKGYALAFVYTDDELDYLFSLCEGHNLHGTYSQYLTPKLIWDCIRLSSEKIRAEQPEIYAKMHMMGQI</sequence>
<dbReference type="Proteomes" id="UP000198896">
    <property type="component" value="Unassembled WGS sequence"/>
</dbReference>
<proteinExistence type="predicted"/>
<gene>
    <name evidence="2" type="ORF">SAMN05216245_13312</name>
</gene>
<dbReference type="InterPro" id="IPR050407">
    <property type="entry name" value="Geranylgeranyl_reductase"/>
</dbReference>
<reference evidence="2 3" key="1">
    <citation type="submission" date="2016-10" db="EMBL/GenBank/DDBJ databases">
        <authorList>
            <person name="de Groot N.N."/>
        </authorList>
    </citation>
    <scope>NUCLEOTIDE SEQUENCE [LARGE SCALE GENOMIC DNA]</scope>
    <source>
        <strain evidence="2 3">DSM 9236</strain>
    </source>
</reference>
<evidence type="ECO:0000259" key="1">
    <source>
        <dbReference type="Pfam" id="PF01494"/>
    </source>
</evidence>
<accession>A0A1I2ECH0</accession>
<dbReference type="Gene3D" id="3.50.50.60">
    <property type="entry name" value="FAD/NAD(P)-binding domain"/>
    <property type="match status" value="1"/>
</dbReference>
<dbReference type="PRINTS" id="PR00420">
    <property type="entry name" value="RNGMNOXGNASE"/>
</dbReference>
<dbReference type="PANTHER" id="PTHR42685">
    <property type="entry name" value="GERANYLGERANYL DIPHOSPHATE REDUCTASE"/>
    <property type="match status" value="1"/>
</dbReference>
<evidence type="ECO:0000313" key="2">
    <source>
        <dbReference type="EMBL" id="SFE90419.1"/>
    </source>
</evidence>
<keyword evidence="3" id="KW-1185">Reference proteome</keyword>
<dbReference type="STRING" id="1123323.SAMN05216245_13312"/>
<dbReference type="AlphaFoldDB" id="A0A1I2ECH0"/>
<dbReference type="PANTHER" id="PTHR42685:SF18">
    <property type="entry name" value="DIGERANYLGERANYLGLYCEROPHOSPHOLIPID REDUCTASE"/>
    <property type="match status" value="1"/>
</dbReference>
<dbReference type="GO" id="GO:0071949">
    <property type="term" value="F:FAD binding"/>
    <property type="evidence" value="ECO:0007669"/>
    <property type="project" value="InterPro"/>
</dbReference>
<dbReference type="OrthoDB" id="9807946at2"/>
<dbReference type="EMBL" id="FONL01000033">
    <property type="protein sequence ID" value="SFE90419.1"/>
    <property type="molecule type" value="Genomic_DNA"/>
</dbReference>